<dbReference type="InterPro" id="IPR013954">
    <property type="entry name" value="PNK3P"/>
</dbReference>
<dbReference type="GO" id="GO:0046403">
    <property type="term" value="F:polynucleotide 3'-phosphatase activity"/>
    <property type="evidence" value="ECO:0007669"/>
    <property type="project" value="InterPro"/>
</dbReference>
<comment type="subcellular location">
    <subcellularLocation>
        <location evidence="1">Nucleus</location>
    </subcellularLocation>
</comment>
<dbReference type="InterPro" id="IPR008984">
    <property type="entry name" value="SMAD_FHA_dom_sf"/>
</dbReference>
<sequence length="523" mass="58672">MSLVKYLNRSVGETSKKVVGRVCTLKPIEAEHCTIRLNDGLNVIGRSKDTGIRDARCSKQQLQLKVDFASSTISMKVLGLNPSSVNGLMVMQHTECELQHGDILEIVYNRHPYEVVFNPPPVNIEATGVDQAANVRGCSDVEKWDSAASGKLVIYTSAGVAPSDKIAGYDMDGTIIKTLSGNVFPKNTDDWQIIFPEVPQKLQRLYRDGFKICFFTNQGGIARGKIKLDDFKVKIKLIAKKLGVPVQVFIAVGDGYYRKPLPGMWEHLVEEMNDGVPIKLERSFFVGDAAGRPETGKGATKQRKDHSLADRLFAHNIGITFYTPEVHFLGKRIEQWDKPDFDPSSVHDQVPQFEPDDVEFTTDKCEMIIMVGLPGSGKSHFCETFLVSRGYKIANADTLGSTQACLKACRRFLEAGQSCVVDNTNVDAASRQKFLQLAAEMKIECRCFVMNLTVSQAKHNIVFRELSDTSHSKINDMVFNMMKKKYKTPTLEEGFSKIYKINFVPKFASDKDMRLYKMYLLEK</sequence>
<keyword evidence="4" id="KW-0234">DNA repair</keyword>
<keyword evidence="3" id="KW-0378">Hydrolase</keyword>
<dbReference type="OrthoDB" id="19045at2759"/>
<dbReference type="GeneID" id="115620410"/>
<dbReference type="SUPFAM" id="SSF52540">
    <property type="entry name" value="P-loop containing nucleoside triphosphate hydrolases"/>
    <property type="match status" value="1"/>
</dbReference>
<keyword evidence="7" id="KW-1185">Reference proteome</keyword>
<evidence type="ECO:0000259" key="6">
    <source>
        <dbReference type="Pfam" id="PF17913"/>
    </source>
</evidence>
<dbReference type="FunFam" id="3.40.50.1000:FF:000078">
    <property type="entry name" value="Bifunctional polynucleotide phosphatase/kinase"/>
    <property type="match status" value="1"/>
</dbReference>
<protein>
    <submittedName>
        <fullName evidence="8">Uncharacterized protein F21D5.5</fullName>
    </submittedName>
</protein>
<reference evidence="8" key="1">
    <citation type="submission" date="2025-08" db="UniProtKB">
        <authorList>
            <consortium name="RefSeq"/>
        </authorList>
    </citation>
    <scope>IDENTIFICATION</scope>
    <source>
        <strain evidence="8">11010-0011.00</strain>
        <tissue evidence="8">Whole body</tissue>
    </source>
</reference>
<gene>
    <name evidence="8" type="primary">LOC115620410</name>
</gene>
<dbReference type="GO" id="GO:0003690">
    <property type="term" value="F:double-stranded DNA binding"/>
    <property type="evidence" value="ECO:0007669"/>
    <property type="project" value="TreeGrafter"/>
</dbReference>
<dbReference type="CTD" id="11284"/>
<dbReference type="InterPro" id="IPR041388">
    <property type="entry name" value="FHA_2"/>
</dbReference>
<dbReference type="GO" id="GO:0005634">
    <property type="term" value="C:nucleus"/>
    <property type="evidence" value="ECO:0007669"/>
    <property type="project" value="UniProtKB-SubCell"/>
</dbReference>
<dbReference type="RefSeq" id="XP_030369490.1">
    <property type="nucleotide sequence ID" value="XM_030513630.1"/>
</dbReference>
<evidence type="ECO:0000256" key="4">
    <source>
        <dbReference type="ARBA" id="ARBA00023204"/>
    </source>
</evidence>
<dbReference type="GO" id="GO:0046404">
    <property type="term" value="F:ATP-dependent polydeoxyribonucleotide 5'-hydroxyl-kinase activity"/>
    <property type="evidence" value="ECO:0007669"/>
    <property type="project" value="InterPro"/>
</dbReference>
<dbReference type="InterPro" id="IPR006551">
    <property type="entry name" value="Polynucleotide_phosphatase"/>
</dbReference>
<dbReference type="SUPFAM" id="SSF49879">
    <property type="entry name" value="SMAD/FHA domain"/>
    <property type="match status" value="1"/>
</dbReference>
<dbReference type="Pfam" id="PF08645">
    <property type="entry name" value="PNK3P"/>
    <property type="match status" value="1"/>
</dbReference>
<dbReference type="NCBIfam" id="TIGR01663">
    <property type="entry name" value="PNK-3'Pase"/>
    <property type="match status" value="1"/>
</dbReference>
<dbReference type="InterPro" id="IPR036412">
    <property type="entry name" value="HAD-like_sf"/>
</dbReference>
<dbReference type="PANTHER" id="PTHR12083:SF9">
    <property type="entry name" value="BIFUNCTIONAL POLYNUCLEOTIDE PHOSPHATASE_KINASE"/>
    <property type="match status" value="1"/>
</dbReference>
<accession>A0A6J2T2N2</accession>
<dbReference type="Gene3D" id="3.40.50.300">
    <property type="entry name" value="P-loop containing nucleotide triphosphate hydrolases"/>
    <property type="match status" value="1"/>
</dbReference>
<dbReference type="PANTHER" id="PTHR12083">
    <property type="entry name" value="BIFUNCTIONAL POLYNUCLEOTIDE PHOSPHATASE/KINASE"/>
    <property type="match status" value="1"/>
</dbReference>
<evidence type="ECO:0000256" key="3">
    <source>
        <dbReference type="ARBA" id="ARBA00022801"/>
    </source>
</evidence>
<feature type="domain" description="PNK FHA" evidence="6">
    <location>
        <begin position="23"/>
        <end position="91"/>
    </location>
</feature>
<dbReference type="NCBIfam" id="TIGR01662">
    <property type="entry name" value="HAD-SF-IIIA"/>
    <property type="match status" value="1"/>
</dbReference>
<evidence type="ECO:0000256" key="2">
    <source>
        <dbReference type="ARBA" id="ARBA00022763"/>
    </source>
</evidence>
<keyword evidence="5" id="KW-0539">Nucleus</keyword>
<organism evidence="7 8">
    <name type="scientific">Drosophila lebanonensis</name>
    <name type="common">Fruit fly</name>
    <name type="synonym">Scaptodrosophila lebanonensis</name>
    <dbReference type="NCBI Taxonomy" id="7225"/>
    <lineage>
        <taxon>Eukaryota</taxon>
        <taxon>Metazoa</taxon>
        <taxon>Ecdysozoa</taxon>
        <taxon>Arthropoda</taxon>
        <taxon>Hexapoda</taxon>
        <taxon>Insecta</taxon>
        <taxon>Pterygota</taxon>
        <taxon>Neoptera</taxon>
        <taxon>Endopterygota</taxon>
        <taxon>Diptera</taxon>
        <taxon>Brachycera</taxon>
        <taxon>Muscomorpha</taxon>
        <taxon>Ephydroidea</taxon>
        <taxon>Drosophilidae</taxon>
        <taxon>Scaptodrosophila</taxon>
    </lineage>
</organism>
<dbReference type="Gene3D" id="2.60.200.20">
    <property type="match status" value="1"/>
</dbReference>
<dbReference type="InterPro" id="IPR006550">
    <property type="entry name" value="PNKP"/>
</dbReference>
<evidence type="ECO:0000313" key="8">
    <source>
        <dbReference type="RefSeq" id="XP_030369490.1"/>
    </source>
</evidence>
<dbReference type="InterPro" id="IPR027417">
    <property type="entry name" value="P-loop_NTPase"/>
</dbReference>
<dbReference type="Pfam" id="PF17913">
    <property type="entry name" value="FHA_2"/>
    <property type="match status" value="1"/>
</dbReference>
<evidence type="ECO:0000256" key="5">
    <source>
        <dbReference type="ARBA" id="ARBA00023242"/>
    </source>
</evidence>
<dbReference type="FunFam" id="3.40.50.300:FF:000737">
    <property type="entry name" value="Bifunctional polynucleotide phosphatase/kinase"/>
    <property type="match status" value="1"/>
</dbReference>
<dbReference type="CDD" id="cd01625">
    <property type="entry name" value="HAD_PNP"/>
    <property type="match status" value="1"/>
</dbReference>
<name>A0A6J2T2N2_DROLE</name>
<dbReference type="SUPFAM" id="SSF56784">
    <property type="entry name" value="HAD-like"/>
    <property type="match status" value="1"/>
</dbReference>
<dbReference type="Pfam" id="PF13671">
    <property type="entry name" value="AAA_33"/>
    <property type="match status" value="1"/>
</dbReference>
<dbReference type="Proteomes" id="UP000504634">
    <property type="component" value="Unplaced"/>
</dbReference>
<evidence type="ECO:0000313" key="7">
    <source>
        <dbReference type="Proteomes" id="UP000504634"/>
    </source>
</evidence>
<dbReference type="AlphaFoldDB" id="A0A6J2T2N2"/>
<dbReference type="InterPro" id="IPR006549">
    <property type="entry name" value="HAD-SF_hydro_IIIA"/>
</dbReference>
<dbReference type="Gene3D" id="3.40.50.1000">
    <property type="entry name" value="HAD superfamily/HAD-like"/>
    <property type="match status" value="1"/>
</dbReference>
<evidence type="ECO:0000256" key="1">
    <source>
        <dbReference type="ARBA" id="ARBA00004123"/>
    </source>
</evidence>
<dbReference type="InterPro" id="IPR023214">
    <property type="entry name" value="HAD_sf"/>
</dbReference>
<keyword evidence="2" id="KW-0227">DNA damage</keyword>
<dbReference type="GO" id="GO:0006281">
    <property type="term" value="P:DNA repair"/>
    <property type="evidence" value="ECO:0007669"/>
    <property type="project" value="UniProtKB-KW"/>
</dbReference>
<dbReference type="NCBIfam" id="TIGR01664">
    <property type="entry name" value="DNA-3'-Pase"/>
    <property type="match status" value="1"/>
</dbReference>
<proteinExistence type="predicted"/>